<feature type="signal peptide" evidence="1">
    <location>
        <begin position="1"/>
        <end position="22"/>
    </location>
</feature>
<gene>
    <name evidence="2" type="ORF">PITG_18886</name>
</gene>
<proteinExistence type="predicted"/>
<evidence type="ECO:0000256" key="1">
    <source>
        <dbReference type="SAM" id="SignalP"/>
    </source>
</evidence>
<evidence type="ECO:0000313" key="3">
    <source>
        <dbReference type="Proteomes" id="UP000006643"/>
    </source>
</evidence>
<dbReference type="KEGG" id="pif:PITG_18886"/>
<protein>
    <submittedName>
        <fullName evidence="2">Uncharacterized protein</fullName>
    </submittedName>
</protein>
<dbReference type="Proteomes" id="UP000006643">
    <property type="component" value="Unassembled WGS sequence"/>
</dbReference>
<dbReference type="InParanoid" id="D0NZN8"/>
<dbReference type="AlphaFoldDB" id="D0NZN8"/>
<dbReference type="GeneID" id="9467364"/>
<organism evidence="2 3">
    <name type="scientific">Phytophthora infestans (strain T30-4)</name>
    <name type="common">Potato late blight agent</name>
    <dbReference type="NCBI Taxonomy" id="403677"/>
    <lineage>
        <taxon>Eukaryota</taxon>
        <taxon>Sar</taxon>
        <taxon>Stramenopiles</taxon>
        <taxon>Oomycota</taxon>
        <taxon>Peronosporomycetes</taxon>
        <taxon>Peronosporales</taxon>
        <taxon>Peronosporaceae</taxon>
        <taxon>Phytophthora</taxon>
    </lineage>
</organism>
<dbReference type="VEuPathDB" id="FungiDB:PITG_18886"/>
<feature type="chain" id="PRO_5003013230" evidence="1">
    <location>
        <begin position="23"/>
        <end position="121"/>
    </location>
</feature>
<dbReference type="OrthoDB" id="10285804at2759"/>
<dbReference type="RefSeq" id="XP_002997164.1">
    <property type="nucleotide sequence ID" value="XM_002997118.1"/>
</dbReference>
<dbReference type="EMBL" id="DS028203">
    <property type="protein sequence ID" value="EEY69603.1"/>
    <property type="molecule type" value="Genomic_DNA"/>
</dbReference>
<dbReference type="HOGENOM" id="CLU_2042662_0_0_1"/>
<keyword evidence="1" id="KW-0732">Signal</keyword>
<dbReference type="OMA" id="VNFILAW"/>
<evidence type="ECO:0000313" key="2">
    <source>
        <dbReference type="EMBL" id="EEY69603.1"/>
    </source>
</evidence>
<sequence length="121" mass="14079">MVEFQCRRFQLLVNFILAWAAAELFEIDTPLFAVVETERILVRVPSDVIFGCPPAVSPYQDLIPEPLKLERFQQLYLKHMTIHSNQAQNHQVSENRNQDCPSRSMQIAFQHHQAASIFDRL</sequence>
<reference evidence="3" key="1">
    <citation type="journal article" date="2009" name="Nature">
        <title>Genome sequence and analysis of the Irish potato famine pathogen Phytophthora infestans.</title>
        <authorList>
            <consortium name="The Broad Institute Genome Sequencing Platform"/>
            <person name="Haas B.J."/>
            <person name="Kamoun S."/>
            <person name="Zody M.C."/>
            <person name="Jiang R.H."/>
            <person name="Handsaker R.E."/>
            <person name="Cano L.M."/>
            <person name="Grabherr M."/>
            <person name="Kodira C.D."/>
            <person name="Raffaele S."/>
            <person name="Torto-Alalibo T."/>
            <person name="Bozkurt T.O."/>
            <person name="Ah-Fong A.M."/>
            <person name="Alvarado L."/>
            <person name="Anderson V.L."/>
            <person name="Armstrong M.R."/>
            <person name="Avrova A."/>
            <person name="Baxter L."/>
            <person name="Beynon J."/>
            <person name="Boevink P.C."/>
            <person name="Bollmann S.R."/>
            <person name="Bos J.I."/>
            <person name="Bulone V."/>
            <person name="Cai G."/>
            <person name="Cakir C."/>
            <person name="Carrington J.C."/>
            <person name="Chawner M."/>
            <person name="Conti L."/>
            <person name="Costanzo S."/>
            <person name="Ewan R."/>
            <person name="Fahlgren N."/>
            <person name="Fischbach M.A."/>
            <person name="Fugelstad J."/>
            <person name="Gilroy E.M."/>
            <person name="Gnerre S."/>
            <person name="Green P.J."/>
            <person name="Grenville-Briggs L.J."/>
            <person name="Griffith J."/>
            <person name="Grunwald N.J."/>
            <person name="Horn K."/>
            <person name="Horner N.R."/>
            <person name="Hu C.H."/>
            <person name="Huitema E."/>
            <person name="Jeong D.H."/>
            <person name="Jones A.M."/>
            <person name="Jones J.D."/>
            <person name="Jones R.W."/>
            <person name="Karlsson E.K."/>
            <person name="Kunjeti S.G."/>
            <person name="Lamour K."/>
            <person name="Liu Z."/>
            <person name="Ma L."/>
            <person name="Maclean D."/>
            <person name="Chibucos M.C."/>
            <person name="McDonald H."/>
            <person name="McWalters J."/>
            <person name="Meijer H.J."/>
            <person name="Morgan W."/>
            <person name="Morris P.F."/>
            <person name="Munro C.A."/>
            <person name="O'Neill K."/>
            <person name="Ospina-Giraldo M."/>
            <person name="Pinzon A."/>
            <person name="Pritchard L."/>
            <person name="Ramsahoye B."/>
            <person name="Ren Q."/>
            <person name="Restrepo S."/>
            <person name="Roy S."/>
            <person name="Sadanandom A."/>
            <person name="Savidor A."/>
            <person name="Schornack S."/>
            <person name="Schwartz D.C."/>
            <person name="Schumann U.D."/>
            <person name="Schwessinger B."/>
            <person name="Seyer L."/>
            <person name="Sharpe T."/>
            <person name="Silvar C."/>
            <person name="Song J."/>
            <person name="Studholme D.J."/>
            <person name="Sykes S."/>
            <person name="Thines M."/>
            <person name="van de Vondervoort P.J."/>
            <person name="Phuntumart V."/>
            <person name="Wawra S."/>
            <person name="Weide R."/>
            <person name="Win J."/>
            <person name="Young C."/>
            <person name="Zhou S."/>
            <person name="Fry W."/>
            <person name="Meyers B.C."/>
            <person name="van West P."/>
            <person name="Ristaino J."/>
            <person name="Govers F."/>
            <person name="Birch P.R."/>
            <person name="Whisson S.C."/>
            <person name="Judelson H.S."/>
            <person name="Nusbaum C."/>
        </authorList>
    </citation>
    <scope>NUCLEOTIDE SEQUENCE [LARGE SCALE GENOMIC DNA]</scope>
    <source>
        <strain evidence="3">T30-4</strain>
    </source>
</reference>
<keyword evidence="3" id="KW-1185">Reference proteome</keyword>
<name>D0NZN8_PHYIT</name>
<accession>D0NZN8</accession>